<dbReference type="PANTHER" id="PTHR10782">
    <property type="entry name" value="ZINC FINGER MIZ DOMAIN-CONTAINING PROTEIN"/>
    <property type="match status" value="1"/>
</dbReference>
<dbReference type="GO" id="GO:0061665">
    <property type="term" value="F:SUMO ligase activity"/>
    <property type="evidence" value="ECO:0007669"/>
    <property type="project" value="TreeGrafter"/>
</dbReference>
<evidence type="ECO:0000256" key="8">
    <source>
        <dbReference type="ARBA" id="ARBA00022833"/>
    </source>
</evidence>
<feature type="region of interest" description="Disordered" evidence="11">
    <location>
        <begin position="578"/>
        <end position="597"/>
    </location>
</feature>
<dbReference type="InterPro" id="IPR013083">
    <property type="entry name" value="Znf_RING/FYVE/PHD"/>
</dbReference>
<dbReference type="Gene3D" id="3.30.40.10">
    <property type="entry name" value="Zinc/RING finger domain, C3HC4 (zinc finger)"/>
    <property type="match status" value="1"/>
</dbReference>
<dbReference type="PROSITE" id="PS50800">
    <property type="entry name" value="SAP"/>
    <property type="match status" value="1"/>
</dbReference>
<comment type="similarity">
    <text evidence="3">Belongs to the PIAS family.</text>
</comment>
<evidence type="ECO:0000313" key="16">
    <source>
        <dbReference type="Proteomes" id="UP000183365"/>
    </source>
</evidence>
<keyword evidence="5" id="KW-0479">Metal-binding</keyword>
<evidence type="ECO:0000259" key="13">
    <source>
        <dbReference type="PROSITE" id="PS51044"/>
    </source>
</evidence>
<dbReference type="Pfam" id="PF02891">
    <property type="entry name" value="zf-MIZ"/>
    <property type="match status" value="1"/>
</dbReference>
<organism evidence="15 16">
    <name type="scientific">Hanseniaspora guilliermondii</name>
    <dbReference type="NCBI Taxonomy" id="56406"/>
    <lineage>
        <taxon>Eukaryota</taxon>
        <taxon>Fungi</taxon>
        <taxon>Dikarya</taxon>
        <taxon>Ascomycota</taxon>
        <taxon>Saccharomycotina</taxon>
        <taxon>Saccharomycetes</taxon>
        <taxon>Saccharomycodales</taxon>
        <taxon>Saccharomycodaceae</taxon>
        <taxon>Hanseniaspora</taxon>
    </lineage>
</organism>
<proteinExistence type="inferred from homology"/>
<name>A0A1L0FGH1_9ASCO</name>
<protein>
    <recommendedName>
        <fullName evidence="17">E3 SUMO-protein ligase SIZ1</fullName>
    </recommendedName>
</protein>
<evidence type="ECO:0000256" key="5">
    <source>
        <dbReference type="ARBA" id="ARBA00022723"/>
    </source>
</evidence>
<evidence type="ECO:0000256" key="2">
    <source>
        <dbReference type="ARBA" id="ARBA00004718"/>
    </source>
</evidence>
<keyword evidence="8" id="KW-0862">Zinc</keyword>
<evidence type="ECO:0000259" key="14">
    <source>
        <dbReference type="PROSITE" id="PS51466"/>
    </source>
</evidence>
<comment type="pathway">
    <text evidence="2">Protein modification; protein sumoylation.</text>
</comment>
<feature type="domain" description="SAP" evidence="12">
    <location>
        <begin position="36"/>
        <end position="70"/>
    </location>
</feature>
<dbReference type="Pfam" id="PF14324">
    <property type="entry name" value="PINIT"/>
    <property type="match status" value="1"/>
</dbReference>
<evidence type="ECO:0000256" key="10">
    <source>
        <dbReference type="PROSITE-ProRule" id="PRU00452"/>
    </source>
</evidence>
<dbReference type="GO" id="GO:0000785">
    <property type="term" value="C:chromatin"/>
    <property type="evidence" value="ECO:0007669"/>
    <property type="project" value="TreeGrafter"/>
</dbReference>
<dbReference type="GO" id="GO:0016925">
    <property type="term" value="P:protein sumoylation"/>
    <property type="evidence" value="ECO:0007669"/>
    <property type="project" value="UniProtKB-UniPathway"/>
</dbReference>
<dbReference type="InterPro" id="IPR038654">
    <property type="entry name" value="PINIT_sf"/>
</dbReference>
<dbReference type="SUPFAM" id="SSF68906">
    <property type="entry name" value="SAP domain"/>
    <property type="match status" value="1"/>
</dbReference>
<dbReference type="InterPro" id="IPR023321">
    <property type="entry name" value="PINIT"/>
</dbReference>
<dbReference type="GO" id="GO:0008270">
    <property type="term" value="F:zinc ion binding"/>
    <property type="evidence" value="ECO:0007669"/>
    <property type="project" value="UniProtKB-KW"/>
</dbReference>
<dbReference type="InterPro" id="IPR036361">
    <property type="entry name" value="SAP_dom_sf"/>
</dbReference>
<feature type="region of interest" description="Disordered" evidence="11">
    <location>
        <begin position="261"/>
        <end position="293"/>
    </location>
</feature>
<keyword evidence="6 10" id="KW-0863">Zinc-finger</keyword>
<keyword evidence="7" id="KW-0833">Ubl conjugation pathway</keyword>
<evidence type="ECO:0000256" key="9">
    <source>
        <dbReference type="ARBA" id="ARBA00023242"/>
    </source>
</evidence>
<accession>A0A1L0FGH1</accession>
<evidence type="ECO:0000256" key="6">
    <source>
        <dbReference type="ARBA" id="ARBA00022771"/>
    </source>
</evidence>
<feature type="region of interest" description="Disordered" evidence="11">
    <location>
        <begin position="682"/>
        <end position="728"/>
    </location>
</feature>
<dbReference type="UniPathway" id="UPA00886"/>
<dbReference type="PROSITE" id="PS51466">
    <property type="entry name" value="PINIT"/>
    <property type="match status" value="1"/>
</dbReference>
<feature type="compositionally biased region" description="Low complexity" evidence="11">
    <location>
        <begin position="268"/>
        <end position="291"/>
    </location>
</feature>
<comment type="subcellular location">
    <subcellularLocation>
        <location evidence="1">Nucleus</location>
    </subcellularLocation>
</comment>
<sequence>MQYFTDEHCFDVVFNIEFQSNGIYNVPRTDEYIEMLNECRVVELKRVCEAIGIKSKGRKQEVIEKVDRLIQNSDNHIETTKLSSLCFIIRALMNAAIGAKRYSEDVYITMIPSARDLQNVLNALQGTVPMKVIVFLATLYYNGGFPPFNIDNIPMYGNLKFLEQAKIQHLRLTRYGFFEKYSAHSKHYLNFMEDSHEFAVFKIPSLNHIYTNPNVPHRYYYEPFPSLELDPSINTHKYANMPGPLPNEDKQFLREQRGDRHVAHSWGSSSVYKTNNSSSTNTLKKPTSSLLQSPDTKKMMDEYKFIQSYFFMNTKLLKQGILPKTGYKTTTLLKFQLTEADIQRLEATSAGKGYSYDVLLYCGSFTNTIQPREFVKFPSPIEIKINNVHITDYIRGIKDKPETAQAARLTEHLILDTQKENVVQITFIRTLTPFVCKVYLAKSFDGLQLFKKSISIKEHIPKNVTIRKVQEILQEDDDEVQMETMKMSLQCPISYMKMKYPIRSLSCHHIQCFDAQWFLEAQKQVPLWECPVCQKKVNIMDLRICNYTMEILENCKNDYDDQVEITKDGNYKYIEGEKDMSDSEDDEPNASKSNTVDSYKFQTTKKNELEPEIINLISDDEEVTNNNSTILPQLSVPVPLSIPVLTTAESEEHIGNIADDDEMPSLRNDGRDLTITLARHHLSPALNSQVTPTGNPSPSIEPNNSPMPQKRKASVQQQPNDFVDLTSD</sequence>
<dbReference type="VEuPathDB" id="FungiDB:HGUI_00886"/>
<keyword evidence="9" id="KW-0539">Nucleus</keyword>
<dbReference type="Gene3D" id="2.60.120.780">
    <property type="entry name" value="PINIT domain"/>
    <property type="match status" value="1"/>
</dbReference>
<evidence type="ECO:0000259" key="12">
    <source>
        <dbReference type="PROSITE" id="PS50800"/>
    </source>
</evidence>
<feature type="domain" description="PINIT" evidence="14">
    <location>
        <begin position="291"/>
        <end position="444"/>
    </location>
</feature>
<dbReference type="PANTHER" id="PTHR10782:SF4">
    <property type="entry name" value="TONALLI, ISOFORM E"/>
    <property type="match status" value="1"/>
</dbReference>
<dbReference type="InterPro" id="IPR003034">
    <property type="entry name" value="SAP_dom"/>
</dbReference>
<feature type="compositionally biased region" description="Polar residues" evidence="11">
    <location>
        <begin position="714"/>
        <end position="728"/>
    </location>
</feature>
<evidence type="ECO:0000256" key="3">
    <source>
        <dbReference type="ARBA" id="ARBA00005383"/>
    </source>
</evidence>
<dbReference type="AlphaFoldDB" id="A0A1L0FGH1"/>
<keyword evidence="4" id="KW-0808">Transferase</keyword>
<evidence type="ECO:0000256" key="1">
    <source>
        <dbReference type="ARBA" id="ARBA00004123"/>
    </source>
</evidence>
<feature type="compositionally biased region" description="Low complexity" evidence="11">
    <location>
        <begin position="696"/>
        <end position="708"/>
    </location>
</feature>
<dbReference type="SUPFAM" id="SSF57850">
    <property type="entry name" value="RING/U-box"/>
    <property type="match status" value="1"/>
</dbReference>
<evidence type="ECO:0008006" key="17">
    <source>
        <dbReference type="Google" id="ProtNLM"/>
    </source>
</evidence>
<dbReference type="GO" id="GO:0005634">
    <property type="term" value="C:nucleus"/>
    <property type="evidence" value="ECO:0007669"/>
    <property type="project" value="UniProtKB-SubCell"/>
</dbReference>
<feature type="compositionally biased region" description="Polar residues" evidence="11">
    <location>
        <begin position="685"/>
        <end position="694"/>
    </location>
</feature>
<evidence type="ECO:0000256" key="4">
    <source>
        <dbReference type="ARBA" id="ARBA00022679"/>
    </source>
</evidence>
<dbReference type="Proteomes" id="UP000183365">
    <property type="component" value="Unassembled WGS sequence"/>
</dbReference>
<feature type="domain" description="SP-RING-type" evidence="13">
    <location>
        <begin position="476"/>
        <end position="557"/>
    </location>
</feature>
<evidence type="ECO:0000256" key="11">
    <source>
        <dbReference type="SAM" id="MobiDB-lite"/>
    </source>
</evidence>
<gene>
    <name evidence="15" type="ORF">HGUI_00886</name>
</gene>
<dbReference type="EMBL" id="FQNF01000011">
    <property type="protein sequence ID" value="SGZ38686.1"/>
    <property type="molecule type" value="Genomic_DNA"/>
</dbReference>
<evidence type="ECO:0000256" key="7">
    <source>
        <dbReference type="ARBA" id="ARBA00022786"/>
    </source>
</evidence>
<evidence type="ECO:0000313" key="15">
    <source>
        <dbReference type="EMBL" id="SGZ38686.1"/>
    </source>
</evidence>
<keyword evidence="16" id="KW-1185">Reference proteome</keyword>
<reference evidence="16" key="1">
    <citation type="submission" date="2016-11" db="EMBL/GenBank/DDBJ databases">
        <authorList>
            <person name="Guldener U."/>
        </authorList>
    </citation>
    <scope>NUCLEOTIDE SEQUENCE [LARGE SCALE GENOMIC DNA]</scope>
</reference>
<dbReference type="InterPro" id="IPR004181">
    <property type="entry name" value="Znf_MIZ"/>
</dbReference>
<dbReference type="OrthoDB" id="3972377at2759"/>
<dbReference type="PROSITE" id="PS51044">
    <property type="entry name" value="ZF_SP_RING"/>
    <property type="match status" value="1"/>
</dbReference>